<evidence type="ECO:0000256" key="8">
    <source>
        <dbReference type="PROSITE-ProRule" id="PRU00071"/>
    </source>
</evidence>
<comment type="caution">
    <text evidence="11">The sequence shown here is derived from an EMBL/GenBank/DDBJ whole genome shotgun (WGS) entry which is preliminary data.</text>
</comment>
<feature type="domain" description="Dof-type" evidence="10">
    <location>
        <begin position="165"/>
        <end position="219"/>
    </location>
</feature>
<keyword evidence="6" id="KW-0804">Transcription</keyword>
<dbReference type="AlphaFoldDB" id="A0A498HEN6"/>
<dbReference type="GO" id="GO:0005634">
    <property type="term" value="C:nucleus"/>
    <property type="evidence" value="ECO:0007669"/>
    <property type="project" value="UniProtKB-SubCell"/>
</dbReference>
<feature type="compositionally biased region" description="Polar residues" evidence="9">
    <location>
        <begin position="142"/>
        <end position="155"/>
    </location>
</feature>
<proteinExistence type="predicted"/>
<feature type="region of interest" description="Disordered" evidence="9">
    <location>
        <begin position="30"/>
        <end position="165"/>
    </location>
</feature>
<evidence type="ECO:0000256" key="2">
    <source>
        <dbReference type="ARBA" id="ARBA00022771"/>
    </source>
</evidence>
<evidence type="ECO:0000256" key="9">
    <source>
        <dbReference type="SAM" id="MobiDB-lite"/>
    </source>
</evidence>
<dbReference type="InterPro" id="IPR003851">
    <property type="entry name" value="Znf_Dof"/>
</dbReference>
<reference evidence="11 12" key="1">
    <citation type="submission" date="2018-10" db="EMBL/GenBank/DDBJ databases">
        <title>A high-quality apple genome assembly.</title>
        <authorList>
            <person name="Hu J."/>
        </authorList>
    </citation>
    <scope>NUCLEOTIDE SEQUENCE [LARGE SCALE GENOMIC DNA]</scope>
    <source>
        <strain evidence="12">cv. HFTH1</strain>
        <tissue evidence="11">Young leaf</tissue>
    </source>
</reference>
<keyword evidence="12" id="KW-1185">Reference proteome</keyword>
<keyword evidence="5 8" id="KW-0238">DNA-binding</keyword>
<keyword evidence="1" id="KW-0479">Metal-binding</keyword>
<dbReference type="GO" id="GO:0003700">
    <property type="term" value="F:DNA-binding transcription factor activity"/>
    <property type="evidence" value="ECO:0007669"/>
    <property type="project" value="InterPro"/>
</dbReference>
<evidence type="ECO:0000256" key="6">
    <source>
        <dbReference type="ARBA" id="ARBA00023163"/>
    </source>
</evidence>
<dbReference type="PROSITE" id="PS01361">
    <property type="entry name" value="ZF_DOF_1"/>
    <property type="match status" value="1"/>
</dbReference>
<dbReference type="Pfam" id="PF02701">
    <property type="entry name" value="Zn_ribbon_Dof"/>
    <property type="match status" value="1"/>
</dbReference>
<feature type="region of interest" description="Disordered" evidence="9">
    <location>
        <begin position="405"/>
        <end position="445"/>
    </location>
</feature>
<accession>A0A498HEN6</accession>
<feature type="region of interest" description="Disordered" evidence="9">
    <location>
        <begin position="293"/>
        <end position="334"/>
    </location>
</feature>
<keyword evidence="3" id="KW-0862">Zinc</keyword>
<keyword evidence="4" id="KW-0805">Transcription regulation</keyword>
<feature type="compositionally biased region" description="Polar residues" evidence="9">
    <location>
        <begin position="405"/>
        <end position="416"/>
    </location>
</feature>
<feature type="compositionally biased region" description="Basic and acidic residues" evidence="9">
    <location>
        <begin position="83"/>
        <end position="108"/>
    </location>
</feature>
<evidence type="ECO:0000256" key="3">
    <source>
        <dbReference type="ARBA" id="ARBA00022833"/>
    </source>
</evidence>
<gene>
    <name evidence="11" type="ORF">DVH24_007192</name>
</gene>
<feature type="compositionally biased region" description="Polar residues" evidence="9">
    <location>
        <begin position="122"/>
        <end position="133"/>
    </location>
</feature>
<dbReference type="PROSITE" id="PS50884">
    <property type="entry name" value="ZF_DOF_2"/>
    <property type="match status" value="1"/>
</dbReference>
<evidence type="ECO:0000313" key="12">
    <source>
        <dbReference type="Proteomes" id="UP000290289"/>
    </source>
</evidence>
<dbReference type="GO" id="GO:0008270">
    <property type="term" value="F:zinc ion binding"/>
    <property type="evidence" value="ECO:0007669"/>
    <property type="project" value="UniProtKB-KW"/>
</dbReference>
<name>A0A498HEN6_MALDO</name>
<dbReference type="EMBL" id="RDQH01000342">
    <property type="protein sequence ID" value="RXH69936.1"/>
    <property type="molecule type" value="Genomic_DNA"/>
</dbReference>
<comment type="subcellular location">
    <subcellularLocation>
        <location evidence="8">Nucleus</location>
    </subcellularLocation>
</comment>
<evidence type="ECO:0000256" key="5">
    <source>
        <dbReference type="ARBA" id="ARBA00023125"/>
    </source>
</evidence>
<keyword evidence="7 8" id="KW-0539">Nucleus</keyword>
<evidence type="ECO:0000259" key="10">
    <source>
        <dbReference type="PROSITE" id="PS50884"/>
    </source>
</evidence>
<evidence type="ECO:0000256" key="7">
    <source>
        <dbReference type="ARBA" id="ARBA00023242"/>
    </source>
</evidence>
<dbReference type="PANTHER" id="PTHR31089:SF69">
    <property type="entry name" value="DOF-TYPE ZINC FINGER DNA-BINDING FAMILY PROTEIN"/>
    <property type="match status" value="1"/>
</dbReference>
<evidence type="ECO:0000256" key="1">
    <source>
        <dbReference type="ARBA" id="ARBA00022723"/>
    </source>
</evidence>
<dbReference type="InterPro" id="IPR045174">
    <property type="entry name" value="Dof"/>
</dbReference>
<dbReference type="PANTHER" id="PTHR31089">
    <property type="entry name" value="CYCLIC DOF FACTOR 2"/>
    <property type="match status" value="1"/>
</dbReference>
<evidence type="ECO:0000313" key="11">
    <source>
        <dbReference type="EMBL" id="RXH69936.1"/>
    </source>
</evidence>
<keyword evidence="2 8" id="KW-0863">Zinc-finger</keyword>
<dbReference type="STRING" id="3750.A0A498HEN6"/>
<organism evidence="11 12">
    <name type="scientific">Malus domestica</name>
    <name type="common">Apple</name>
    <name type="synonym">Pyrus malus</name>
    <dbReference type="NCBI Taxonomy" id="3750"/>
    <lineage>
        <taxon>Eukaryota</taxon>
        <taxon>Viridiplantae</taxon>
        <taxon>Streptophyta</taxon>
        <taxon>Embryophyta</taxon>
        <taxon>Tracheophyta</taxon>
        <taxon>Spermatophyta</taxon>
        <taxon>Magnoliopsida</taxon>
        <taxon>eudicotyledons</taxon>
        <taxon>Gunneridae</taxon>
        <taxon>Pentapetalae</taxon>
        <taxon>rosids</taxon>
        <taxon>fabids</taxon>
        <taxon>Rosales</taxon>
        <taxon>Rosaceae</taxon>
        <taxon>Amygdaloideae</taxon>
        <taxon>Maleae</taxon>
        <taxon>Malus</taxon>
    </lineage>
</organism>
<feature type="region of interest" description="Disordered" evidence="9">
    <location>
        <begin position="480"/>
        <end position="508"/>
    </location>
</feature>
<feature type="compositionally biased region" description="Low complexity" evidence="9">
    <location>
        <begin position="309"/>
        <end position="318"/>
    </location>
</feature>
<sequence length="524" mass="55563">MSSEGEGGGGGHTIKLFGKTIPLAMAPLNRESSSAIDEPCGSVDHDVAATACGGGGGGAEDCSETRQKLSSSSSAATNSGEDNLEREGDAQQEETKSGKELAADKQDADTSDLITEDLKAPKTSSGISENPKTPSADRETSCKNGDQSETSSSQDKTLKKPDKILPCPRCNSMDTKFCYYNNYNVNQPRHFCKNCQRYWTAGGIMRNVPVGAGRRKNKNSSASQFHHVLMSDAFQAAHASAANGVHNATLGSNGTVLNFGSDSPLCESMASVLNLAEKNQNCMQNGFRGPEQRLLVSPTAGDNGDDRSSGSSITASNSTERGGKANLQEPSAQKCQSFPPQVPCFPGSPWPYPCNSAQWASAMPPPGFCHSGFPMAFYPAPPYWGCTVPGSWNVPCLSPSSTLSHCTTSSGPNSPTLGKHSRDEDIPNPSSSENEEPAKDNSSERCVWIPKTLRIDDSNEAARSSAWATLGIRNERGNCANEGGGHFKAFQSKGDEKSPAVEASRALQSNPAAFSRSLNFHERT</sequence>
<dbReference type="GO" id="GO:0003677">
    <property type="term" value="F:DNA binding"/>
    <property type="evidence" value="ECO:0007669"/>
    <property type="project" value="UniProtKB-UniRule"/>
</dbReference>
<dbReference type="Proteomes" id="UP000290289">
    <property type="component" value="Chromosome 16"/>
</dbReference>
<evidence type="ECO:0000256" key="4">
    <source>
        <dbReference type="ARBA" id="ARBA00023015"/>
    </source>
</evidence>
<protein>
    <recommendedName>
        <fullName evidence="10">Dof-type domain-containing protein</fullName>
    </recommendedName>
</protein>